<dbReference type="GO" id="GO:0004674">
    <property type="term" value="F:protein serine/threonine kinase activity"/>
    <property type="evidence" value="ECO:0007669"/>
    <property type="project" value="UniProtKB-EC"/>
</dbReference>
<dbReference type="PROSITE" id="PS50011">
    <property type="entry name" value="PROTEIN_KINASE_DOM"/>
    <property type="match status" value="1"/>
</dbReference>
<proteinExistence type="predicted"/>
<evidence type="ECO:0000256" key="8">
    <source>
        <dbReference type="SAM" id="MobiDB-lite"/>
    </source>
</evidence>
<dbReference type="InterPro" id="IPR011009">
    <property type="entry name" value="Kinase-like_dom_sf"/>
</dbReference>
<feature type="binding site" evidence="7">
    <location>
        <position position="46"/>
    </location>
    <ligand>
        <name>ATP</name>
        <dbReference type="ChEBI" id="CHEBI:30616"/>
    </ligand>
</feature>
<dbReference type="Proteomes" id="UP001595900">
    <property type="component" value="Unassembled WGS sequence"/>
</dbReference>
<evidence type="ECO:0000256" key="7">
    <source>
        <dbReference type="PROSITE-ProRule" id="PRU10141"/>
    </source>
</evidence>
<keyword evidence="6 7" id="KW-0067">ATP-binding</keyword>
<protein>
    <recommendedName>
        <fullName evidence="1">non-specific serine/threonine protein kinase</fullName>
        <ecNumber evidence="1">2.7.11.1</ecNumber>
    </recommendedName>
</protein>
<feature type="domain" description="Protein kinase" evidence="10">
    <location>
        <begin position="17"/>
        <end position="280"/>
    </location>
</feature>
<feature type="compositionally biased region" description="Low complexity" evidence="8">
    <location>
        <begin position="412"/>
        <end position="446"/>
    </location>
</feature>
<keyword evidence="12" id="KW-1185">Reference proteome</keyword>
<name>A0ABV8QAZ7_9MICO</name>
<dbReference type="PROSITE" id="PS00108">
    <property type="entry name" value="PROTEIN_KINASE_ST"/>
    <property type="match status" value="1"/>
</dbReference>
<evidence type="ECO:0000313" key="12">
    <source>
        <dbReference type="Proteomes" id="UP001595900"/>
    </source>
</evidence>
<keyword evidence="9" id="KW-0472">Membrane</keyword>
<evidence type="ECO:0000256" key="2">
    <source>
        <dbReference type="ARBA" id="ARBA00022527"/>
    </source>
</evidence>
<dbReference type="EMBL" id="JBHSCN010000006">
    <property type="protein sequence ID" value="MFC4244848.1"/>
    <property type="molecule type" value="Genomic_DNA"/>
</dbReference>
<dbReference type="PANTHER" id="PTHR43289:SF6">
    <property type="entry name" value="SERINE_THREONINE-PROTEIN KINASE NEKL-3"/>
    <property type="match status" value="1"/>
</dbReference>
<evidence type="ECO:0000256" key="9">
    <source>
        <dbReference type="SAM" id="Phobius"/>
    </source>
</evidence>
<dbReference type="SUPFAM" id="SSF56112">
    <property type="entry name" value="Protein kinase-like (PK-like)"/>
    <property type="match status" value="1"/>
</dbReference>
<feature type="region of interest" description="Disordered" evidence="8">
    <location>
        <begin position="400"/>
        <end position="502"/>
    </location>
</feature>
<dbReference type="Gene3D" id="1.10.510.10">
    <property type="entry name" value="Transferase(Phosphotransferase) domain 1"/>
    <property type="match status" value="1"/>
</dbReference>
<evidence type="ECO:0000256" key="5">
    <source>
        <dbReference type="ARBA" id="ARBA00022777"/>
    </source>
</evidence>
<reference evidence="12" key="1">
    <citation type="journal article" date="2019" name="Int. J. Syst. Evol. Microbiol.">
        <title>The Global Catalogue of Microorganisms (GCM) 10K type strain sequencing project: providing services to taxonomists for standard genome sequencing and annotation.</title>
        <authorList>
            <consortium name="The Broad Institute Genomics Platform"/>
            <consortium name="The Broad Institute Genome Sequencing Center for Infectious Disease"/>
            <person name="Wu L."/>
            <person name="Ma J."/>
        </authorList>
    </citation>
    <scope>NUCLEOTIDE SEQUENCE [LARGE SCALE GENOMIC DNA]</scope>
    <source>
        <strain evidence="12">CGMCC 1.10363</strain>
    </source>
</reference>
<dbReference type="InterPro" id="IPR008271">
    <property type="entry name" value="Ser/Thr_kinase_AS"/>
</dbReference>
<feature type="compositionally biased region" description="Low complexity" evidence="8">
    <location>
        <begin position="468"/>
        <end position="477"/>
    </location>
</feature>
<keyword evidence="5 11" id="KW-0418">Kinase</keyword>
<sequence length="502" mass="50752">MSEPERSDPGALIAGRYRIGEAIGRGGMATVFRARDEKLERTVAVKVFTAGDAGSDDAARRLREVRLLAGSNHPHLVTLFDAEWPTTATAAPRPGFLVMELVEGESLRRRIDHAGPDPELARRVVRELSGALAYLHGQGIVHRDLKPENILIERSNGSTKLVDFGIAQLVGAERITTDGTVLGTAAYLSPEQVRGLPVGPAADIYALGLVVLECVTGVRAFPGPAVEAAIARVVTDPSIPSGLPEGWRALLAAMTAREPDDRPTADAIVPLASELGVPVMPGADDATIAMTAPDLSAAAFAAGGLAAEDFDPAGPEVATGPTARYLPAADTGVTVAQAAVTVPDGVRVGGPAPHEAPATVRDDETDARHPRRRGGILLGAFAALLLGAAVLAFSLNAGHRDSDADPTPASHPVSTPAPTVTVTTRVPQPAETPAVQRAPVAPTTVPAGGGAAGGTGAAPTATPPTPGAGPAQASTPGVPGAGHGAAHDSGQHKGHGGGKAGG</sequence>
<dbReference type="PROSITE" id="PS00107">
    <property type="entry name" value="PROTEIN_KINASE_ATP"/>
    <property type="match status" value="1"/>
</dbReference>
<evidence type="ECO:0000256" key="1">
    <source>
        <dbReference type="ARBA" id="ARBA00012513"/>
    </source>
</evidence>
<keyword evidence="9" id="KW-1133">Transmembrane helix</keyword>
<dbReference type="EC" id="2.7.11.1" evidence="1"/>
<dbReference type="SMART" id="SM00220">
    <property type="entry name" value="S_TKc"/>
    <property type="match status" value="1"/>
</dbReference>
<dbReference type="InterPro" id="IPR000719">
    <property type="entry name" value="Prot_kinase_dom"/>
</dbReference>
<keyword evidence="9" id="KW-0812">Transmembrane</keyword>
<keyword evidence="3 11" id="KW-0808">Transferase</keyword>
<evidence type="ECO:0000256" key="6">
    <source>
        <dbReference type="ARBA" id="ARBA00022840"/>
    </source>
</evidence>
<evidence type="ECO:0000313" key="11">
    <source>
        <dbReference type="EMBL" id="MFC4244848.1"/>
    </source>
</evidence>
<dbReference type="PANTHER" id="PTHR43289">
    <property type="entry name" value="MITOGEN-ACTIVATED PROTEIN KINASE KINASE KINASE 20-RELATED"/>
    <property type="match status" value="1"/>
</dbReference>
<gene>
    <name evidence="11" type="ORF">ACFOYW_15850</name>
</gene>
<dbReference type="Pfam" id="PF00069">
    <property type="entry name" value="Pkinase"/>
    <property type="match status" value="1"/>
</dbReference>
<dbReference type="InterPro" id="IPR017441">
    <property type="entry name" value="Protein_kinase_ATP_BS"/>
</dbReference>
<comment type="caution">
    <text evidence="11">The sequence shown here is derived from an EMBL/GenBank/DDBJ whole genome shotgun (WGS) entry which is preliminary data.</text>
</comment>
<keyword evidence="4 7" id="KW-0547">Nucleotide-binding</keyword>
<dbReference type="CDD" id="cd14014">
    <property type="entry name" value="STKc_PknB_like"/>
    <property type="match status" value="1"/>
</dbReference>
<evidence type="ECO:0000259" key="10">
    <source>
        <dbReference type="PROSITE" id="PS50011"/>
    </source>
</evidence>
<feature type="compositionally biased region" description="Gly residues" evidence="8">
    <location>
        <begin position="447"/>
        <end position="456"/>
    </location>
</feature>
<evidence type="ECO:0000256" key="4">
    <source>
        <dbReference type="ARBA" id="ARBA00022741"/>
    </source>
</evidence>
<feature type="region of interest" description="Disordered" evidence="8">
    <location>
        <begin position="344"/>
        <end position="368"/>
    </location>
</feature>
<dbReference type="RefSeq" id="WP_390231057.1">
    <property type="nucleotide sequence ID" value="NZ_JBHSCN010000006.1"/>
</dbReference>
<evidence type="ECO:0000256" key="3">
    <source>
        <dbReference type="ARBA" id="ARBA00022679"/>
    </source>
</evidence>
<feature type="transmembrane region" description="Helical" evidence="9">
    <location>
        <begin position="376"/>
        <end position="395"/>
    </location>
</feature>
<organism evidence="11 12">
    <name type="scientific">Gryllotalpicola reticulitermitis</name>
    <dbReference type="NCBI Taxonomy" id="1184153"/>
    <lineage>
        <taxon>Bacteria</taxon>
        <taxon>Bacillati</taxon>
        <taxon>Actinomycetota</taxon>
        <taxon>Actinomycetes</taxon>
        <taxon>Micrococcales</taxon>
        <taxon>Microbacteriaceae</taxon>
        <taxon>Gryllotalpicola</taxon>
    </lineage>
</organism>
<keyword evidence="2" id="KW-0723">Serine/threonine-protein kinase</keyword>
<accession>A0ABV8QAZ7</accession>
<dbReference type="Gene3D" id="3.30.200.20">
    <property type="entry name" value="Phosphorylase Kinase, domain 1"/>
    <property type="match status" value="1"/>
</dbReference>